<dbReference type="RefSeq" id="WP_177230176.1">
    <property type="nucleotide sequence ID" value="NZ_FOFV01000026.1"/>
</dbReference>
<evidence type="ECO:0000256" key="1">
    <source>
        <dbReference type="SAM" id="MobiDB-lite"/>
    </source>
</evidence>
<feature type="region of interest" description="Disordered" evidence="1">
    <location>
        <begin position="32"/>
        <end position="52"/>
    </location>
</feature>
<sequence length="52" mass="5562">MCYADTITETDGTVTAYCYCGWVEHEHTPESADIAAENHQNATDDASPIAAA</sequence>
<evidence type="ECO:0000313" key="2">
    <source>
        <dbReference type="EMBL" id="SES39820.1"/>
    </source>
</evidence>
<evidence type="ECO:0000313" key="3">
    <source>
        <dbReference type="Proteomes" id="UP000199503"/>
    </source>
</evidence>
<dbReference type="EMBL" id="FOFV01000026">
    <property type="protein sequence ID" value="SES39820.1"/>
    <property type="molecule type" value="Genomic_DNA"/>
</dbReference>
<dbReference type="AlphaFoldDB" id="A0A1H9X114"/>
<keyword evidence="3" id="KW-1185">Reference proteome</keyword>
<proteinExistence type="predicted"/>
<organism evidence="2 3">
    <name type="scientific">Lentzea albida</name>
    <dbReference type="NCBI Taxonomy" id="65499"/>
    <lineage>
        <taxon>Bacteria</taxon>
        <taxon>Bacillati</taxon>
        <taxon>Actinomycetota</taxon>
        <taxon>Actinomycetes</taxon>
        <taxon>Pseudonocardiales</taxon>
        <taxon>Pseudonocardiaceae</taxon>
        <taxon>Lentzea</taxon>
    </lineage>
</organism>
<dbReference type="Proteomes" id="UP000199503">
    <property type="component" value="Unassembled WGS sequence"/>
</dbReference>
<protein>
    <submittedName>
        <fullName evidence="2">Uncharacterized protein</fullName>
    </submittedName>
</protein>
<name>A0A1H9X114_9PSEU</name>
<reference evidence="3" key="1">
    <citation type="submission" date="2016-10" db="EMBL/GenBank/DDBJ databases">
        <authorList>
            <person name="Varghese N."/>
            <person name="Submissions S."/>
        </authorList>
    </citation>
    <scope>NUCLEOTIDE SEQUENCE [LARGE SCALE GENOMIC DNA]</scope>
    <source>
        <strain evidence="3">DSM 44437</strain>
    </source>
</reference>
<accession>A0A1H9X114</accession>
<gene>
    <name evidence="2" type="ORF">SAMN04488000_12672</name>
</gene>